<proteinExistence type="predicted"/>
<dbReference type="AlphaFoldDB" id="A0A836BX07"/>
<feature type="region of interest" description="Disordered" evidence="1">
    <location>
        <begin position="119"/>
        <end position="226"/>
    </location>
</feature>
<feature type="region of interest" description="Disordered" evidence="1">
    <location>
        <begin position="246"/>
        <end position="572"/>
    </location>
</feature>
<organism evidence="2 3">
    <name type="scientific">Edaphochlamys debaryana</name>
    <dbReference type="NCBI Taxonomy" id="47281"/>
    <lineage>
        <taxon>Eukaryota</taxon>
        <taxon>Viridiplantae</taxon>
        <taxon>Chlorophyta</taxon>
        <taxon>core chlorophytes</taxon>
        <taxon>Chlorophyceae</taxon>
        <taxon>CS clade</taxon>
        <taxon>Chlamydomonadales</taxon>
        <taxon>Chlamydomonadales incertae sedis</taxon>
        <taxon>Edaphochlamys</taxon>
    </lineage>
</organism>
<feature type="compositionally biased region" description="Low complexity" evidence="1">
    <location>
        <begin position="452"/>
        <end position="462"/>
    </location>
</feature>
<dbReference type="EMBL" id="JAEHOE010000059">
    <property type="protein sequence ID" value="KAG2490674.1"/>
    <property type="molecule type" value="Genomic_DNA"/>
</dbReference>
<accession>A0A836BX07</accession>
<protein>
    <submittedName>
        <fullName evidence="2">Uncharacterized protein</fullName>
    </submittedName>
</protein>
<gene>
    <name evidence="2" type="ORF">HYH03_010843</name>
</gene>
<feature type="compositionally biased region" description="Low complexity" evidence="1">
    <location>
        <begin position="23"/>
        <end position="44"/>
    </location>
</feature>
<evidence type="ECO:0000256" key="1">
    <source>
        <dbReference type="SAM" id="MobiDB-lite"/>
    </source>
</evidence>
<feature type="region of interest" description="Disordered" evidence="1">
    <location>
        <begin position="1"/>
        <end position="100"/>
    </location>
</feature>
<feature type="compositionally biased region" description="Low complexity" evidence="1">
    <location>
        <begin position="247"/>
        <end position="256"/>
    </location>
</feature>
<keyword evidence="3" id="KW-1185">Reference proteome</keyword>
<feature type="compositionally biased region" description="Polar residues" evidence="1">
    <location>
        <begin position="562"/>
        <end position="572"/>
    </location>
</feature>
<evidence type="ECO:0000313" key="2">
    <source>
        <dbReference type="EMBL" id="KAG2490674.1"/>
    </source>
</evidence>
<feature type="compositionally biased region" description="Polar residues" evidence="1">
    <location>
        <begin position="510"/>
        <end position="522"/>
    </location>
</feature>
<comment type="caution">
    <text evidence="2">The sequence shown here is derived from an EMBL/GenBank/DDBJ whole genome shotgun (WGS) entry which is preliminary data.</text>
</comment>
<name>A0A836BX07_9CHLO</name>
<evidence type="ECO:0000313" key="3">
    <source>
        <dbReference type="Proteomes" id="UP000612055"/>
    </source>
</evidence>
<feature type="compositionally biased region" description="Low complexity" evidence="1">
    <location>
        <begin position="327"/>
        <end position="354"/>
    </location>
</feature>
<feature type="compositionally biased region" description="Gly residues" evidence="1">
    <location>
        <begin position="385"/>
        <end position="398"/>
    </location>
</feature>
<dbReference type="Proteomes" id="UP000612055">
    <property type="component" value="Unassembled WGS sequence"/>
</dbReference>
<feature type="compositionally biased region" description="Gly residues" evidence="1">
    <location>
        <begin position="279"/>
        <end position="290"/>
    </location>
</feature>
<sequence length="572" mass="55555">MAWETPLGGLGPSANSYMTAADSRPPTRGGSRRGGSTSSVGQQVPNLAAFTSDLGSSPASDPARGRSHTLPPAAARSSHRSFTEGCHLPAMGLPGESPDALFESLTETQPELTTMDIAVMPRPPAAAAPERRAPSRKSLLVHCLPLHGAVPAAASGDGETSPGPGGPSGSGSDAASPTCPDGLWRRPSGSLLPGLTEEDGGSGDAGSGPVYGSAGPAYLDPSKPSLRRLLPPLWRASIGSMDDVACGAAGASPPSAHVETSPNGAAGGGGGVASRDGSSHGGMPSGGGSGSPWARSGTAATVAVYDSGPSAPDSGAGLPPSLAGRRSLPPMGASPAGPSGSLGTAAASLHGSAGRAHPNDPAGILLAARFSTSTLPDPTELYQEPGGGGSGGGVGGLASGDEASPVAAQAPTPPRGPARAPLSPGALERRQRAVSCFMPPLSRSPGPGGPLLPGAPRSSGPGASSGGGYHRASGDGDAHQPGPSGSGASGSGAAAGAPLGDLHRHLRASASFSERQRQQVQGYTDRPSSRRSVTLVGALVGASSSSGGGAAPSPQRAPLRAVSSTLPVRNLG</sequence>
<reference evidence="2" key="1">
    <citation type="journal article" date="2020" name="bioRxiv">
        <title>Comparative genomics of Chlamydomonas.</title>
        <authorList>
            <person name="Craig R.J."/>
            <person name="Hasan A.R."/>
            <person name="Ness R.W."/>
            <person name="Keightley P.D."/>
        </authorList>
    </citation>
    <scope>NUCLEOTIDE SEQUENCE</scope>
    <source>
        <strain evidence="2">CCAP 11/70</strain>
    </source>
</reference>
<feature type="compositionally biased region" description="Low complexity" evidence="1">
    <location>
        <begin position="535"/>
        <end position="545"/>
    </location>
</feature>